<sequence length="198" mass="23281">MAHVFILAAFCLLLLLVVSNVLLCQGEFCWLCGRYLFGVRLKYSQSKPEYMNATNDCHTNPLHAPEEIERAQLMNNEDLTKWILMIQYLWNAPLFDLAYDPRIEENLTVTVISSALECRRKSFKLQSILARQFSQIILPLRRKLEEERLYWSAIPFLLSDDEDVRHSAFYNLFKCLNRDSRKVDMYTKILACRISDEC</sequence>
<evidence type="ECO:0000256" key="6">
    <source>
        <dbReference type="PIRSR" id="PIRSR601400-1"/>
    </source>
</evidence>
<keyword evidence="8" id="KW-0732">Signal</keyword>
<dbReference type="SUPFAM" id="SSF47266">
    <property type="entry name" value="4-helical cytokines"/>
    <property type="match status" value="1"/>
</dbReference>
<dbReference type="GO" id="GO:0046427">
    <property type="term" value="P:positive regulation of receptor signaling pathway via JAK-STAT"/>
    <property type="evidence" value="ECO:0007669"/>
    <property type="project" value="TreeGrafter"/>
</dbReference>
<name>A0A212D4G7_CEREH</name>
<evidence type="ECO:0000256" key="3">
    <source>
        <dbReference type="ARBA" id="ARBA00022525"/>
    </source>
</evidence>
<evidence type="ECO:0000256" key="7">
    <source>
        <dbReference type="RuleBase" id="RU003618"/>
    </source>
</evidence>
<dbReference type="PANTHER" id="PTHR11417:SF5">
    <property type="entry name" value="PROLACTIN"/>
    <property type="match status" value="1"/>
</dbReference>
<comment type="subcellular location">
    <subcellularLocation>
        <location evidence="1 7">Secreted</location>
    </subcellularLocation>
</comment>
<evidence type="ECO:0000256" key="8">
    <source>
        <dbReference type="SAM" id="SignalP"/>
    </source>
</evidence>
<dbReference type="GO" id="GO:0005615">
    <property type="term" value="C:extracellular space"/>
    <property type="evidence" value="ECO:0007669"/>
    <property type="project" value="TreeGrafter"/>
</dbReference>
<organism evidence="9 10">
    <name type="scientific">Cervus elaphus hippelaphus</name>
    <name type="common">European red deer</name>
    <dbReference type="NCBI Taxonomy" id="46360"/>
    <lineage>
        <taxon>Eukaryota</taxon>
        <taxon>Metazoa</taxon>
        <taxon>Chordata</taxon>
        <taxon>Craniata</taxon>
        <taxon>Vertebrata</taxon>
        <taxon>Euteleostomi</taxon>
        <taxon>Mammalia</taxon>
        <taxon>Eutheria</taxon>
        <taxon>Laurasiatheria</taxon>
        <taxon>Artiodactyla</taxon>
        <taxon>Ruminantia</taxon>
        <taxon>Pecora</taxon>
        <taxon>Cervidae</taxon>
        <taxon>Cervinae</taxon>
        <taxon>Cervus</taxon>
    </lineage>
</organism>
<dbReference type="Gene3D" id="1.20.1250.10">
    <property type="match status" value="1"/>
</dbReference>
<dbReference type="Proteomes" id="UP000242450">
    <property type="component" value="Chromosome 7"/>
</dbReference>
<feature type="binding site" evidence="6">
    <location>
        <position position="184"/>
    </location>
    <ligand>
        <name>Zn(2+)</name>
        <dbReference type="ChEBI" id="CHEBI:29105"/>
    </ligand>
</feature>
<evidence type="ECO:0000313" key="9">
    <source>
        <dbReference type="EMBL" id="OWK13076.1"/>
    </source>
</evidence>
<dbReference type="GO" id="GO:0005148">
    <property type="term" value="F:prolactin receptor binding"/>
    <property type="evidence" value="ECO:0007669"/>
    <property type="project" value="TreeGrafter"/>
</dbReference>
<reference evidence="9 10" key="1">
    <citation type="journal article" date="2018" name="Mol. Genet. Genomics">
        <title>The red deer Cervus elaphus genome CerEla1.0: sequencing, annotating, genes, and chromosomes.</title>
        <authorList>
            <person name="Bana N.A."/>
            <person name="Nyiri A."/>
            <person name="Nagy J."/>
            <person name="Frank K."/>
            <person name="Nagy T."/>
            <person name="Steger V."/>
            <person name="Schiller M."/>
            <person name="Lakatos P."/>
            <person name="Sugar L."/>
            <person name="Horn P."/>
            <person name="Barta E."/>
            <person name="Orosz L."/>
        </authorList>
    </citation>
    <scope>NUCLEOTIDE SEQUENCE [LARGE SCALE GENOMIC DNA]</scope>
    <source>
        <strain evidence="9">Hungarian</strain>
    </source>
</reference>
<dbReference type="InterPro" id="IPR018116">
    <property type="entry name" value="Somatotropin_CS"/>
</dbReference>
<dbReference type="GO" id="GO:0030879">
    <property type="term" value="P:mammary gland development"/>
    <property type="evidence" value="ECO:0007669"/>
    <property type="project" value="TreeGrafter"/>
</dbReference>
<dbReference type="GO" id="GO:0007565">
    <property type="term" value="P:female pregnancy"/>
    <property type="evidence" value="ECO:0007669"/>
    <property type="project" value="TreeGrafter"/>
</dbReference>
<keyword evidence="6" id="KW-0479">Metal-binding</keyword>
<comment type="similarity">
    <text evidence="2 7">Belongs to the somatotropin/prolactin family.</text>
</comment>
<dbReference type="InterPro" id="IPR009079">
    <property type="entry name" value="4_helix_cytokine-like_core"/>
</dbReference>
<protein>
    <submittedName>
        <fullName evidence="9">PRP3</fullName>
    </submittedName>
</protein>
<dbReference type="GO" id="GO:0031667">
    <property type="term" value="P:response to nutrient levels"/>
    <property type="evidence" value="ECO:0007669"/>
    <property type="project" value="TreeGrafter"/>
</dbReference>
<feature type="signal peptide" evidence="8">
    <location>
        <begin position="1"/>
        <end position="26"/>
    </location>
</feature>
<feature type="chain" id="PRO_5012487934" evidence="8">
    <location>
        <begin position="27"/>
        <end position="198"/>
    </location>
</feature>
<dbReference type="Pfam" id="PF00103">
    <property type="entry name" value="Hormone_1"/>
    <property type="match status" value="1"/>
</dbReference>
<dbReference type="EMBL" id="MKHE01000007">
    <property type="protein sequence ID" value="OWK13076.1"/>
    <property type="molecule type" value="Genomic_DNA"/>
</dbReference>
<evidence type="ECO:0000256" key="5">
    <source>
        <dbReference type="ARBA" id="ARBA00023157"/>
    </source>
</evidence>
<keyword evidence="4 7" id="KW-0372">Hormone</keyword>
<dbReference type="GO" id="GO:1903489">
    <property type="term" value="P:positive regulation of lactation"/>
    <property type="evidence" value="ECO:0007669"/>
    <property type="project" value="TreeGrafter"/>
</dbReference>
<proteinExistence type="inferred from homology"/>
<accession>A0A212D4G7</accession>
<keyword evidence="5" id="KW-1015">Disulfide bond</keyword>
<dbReference type="PROSITE" id="PS00338">
    <property type="entry name" value="SOMATOTROPIN_2"/>
    <property type="match status" value="1"/>
</dbReference>
<dbReference type="GO" id="GO:0046872">
    <property type="term" value="F:metal ion binding"/>
    <property type="evidence" value="ECO:0007669"/>
    <property type="project" value="UniProtKB-KW"/>
</dbReference>
<dbReference type="AlphaFoldDB" id="A0A212D4G7"/>
<comment type="caution">
    <text evidence="9">The sequence shown here is derived from an EMBL/GenBank/DDBJ whole genome shotgun (WGS) entry which is preliminary data.</text>
</comment>
<keyword evidence="10" id="KW-1185">Reference proteome</keyword>
<evidence type="ECO:0000256" key="4">
    <source>
        <dbReference type="ARBA" id="ARBA00022702"/>
    </source>
</evidence>
<evidence type="ECO:0000313" key="10">
    <source>
        <dbReference type="Proteomes" id="UP000242450"/>
    </source>
</evidence>
<evidence type="ECO:0000256" key="1">
    <source>
        <dbReference type="ARBA" id="ARBA00004613"/>
    </source>
</evidence>
<dbReference type="PRINTS" id="PR00836">
    <property type="entry name" value="SOMATOTROPIN"/>
</dbReference>
<keyword evidence="3" id="KW-0964">Secreted</keyword>
<dbReference type="InterPro" id="IPR001400">
    <property type="entry name" value="Somatotropin/Prolactin"/>
</dbReference>
<dbReference type="GO" id="GO:0008284">
    <property type="term" value="P:positive regulation of cell population proliferation"/>
    <property type="evidence" value="ECO:0007669"/>
    <property type="project" value="TreeGrafter"/>
</dbReference>
<gene>
    <name evidence="9" type="ORF">Celaphus_00014566</name>
</gene>
<dbReference type="OrthoDB" id="9599049at2759"/>
<dbReference type="PANTHER" id="PTHR11417">
    <property type="entry name" value="SOMATOTROPIN,PROLACTIN"/>
    <property type="match status" value="1"/>
</dbReference>
<evidence type="ECO:0000256" key="2">
    <source>
        <dbReference type="ARBA" id="ARBA00008474"/>
    </source>
</evidence>
<keyword evidence="6" id="KW-0862">Zinc</keyword>
<dbReference type="GO" id="GO:0005179">
    <property type="term" value="F:hormone activity"/>
    <property type="evidence" value="ECO:0007669"/>
    <property type="project" value="UniProtKB-KW"/>
</dbReference>